<accession>A0AAE0KDI4</accession>
<dbReference type="EMBL" id="JAULSW010000007">
    <property type="protein sequence ID" value="KAK3374733.1"/>
    <property type="molecule type" value="Genomic_DNA"/>
</dbReference>
<dbReference type="InterPro" id="IPR016166">
    <property type="entry name" value="FAD-bd_PCMH"/>
</dbReference>
<evidence type="ECO:0000313" key="7">
    <source>
        <dbReference type="EMBL" id="KAK3374733.1"/>
    </source>
</evidence>
<dbReference type="GO" id="GO:0071949">
    <property type="term" value="F:FAD binding"/>
    <property type="evidence" value="ECO:0007669"/>
    <property type="project" value="InterPro"/>
</dbReference>
<feature type="domain" description="FAD-binding PCMH-type" evidence="6">
    <location>
        <begin position="67"/>
        <end position="237"/>
    </location>
</feature>
<dbReference type="InterPro" id="IPR050416">
    <property type="entry name" value="FAD-linked_Oxidoreductase"/>
</dbReference>
<comment type="caution">
    <text evidence="7">The sequence shown here is derived from an EMBL/GenBank/DDBJ whole genome shotgun (WGS) entry which is preliminary data.</text>
</comment>
<dbReference type="Gene3D" id="3.30.465.10">
    <property type="match status" value="1"/>
</dbReference>
<dbReference type="Proteomes" id="UP001285441">
    <property type="component" value="Unassembled WGS sequence"/>
</dbReference>
<keyword evidence="3" id="KW-0274">FAD</keyword>
<dbReference type="PANTHER" id="PTHR42973">
    <property type="entry name" value="BINDING OXIDOREDUCTASE, PUTATIVE (AFU_ORTHOLOGUE AFUA_1G17690)-RELATED"/>
    <property type="match status" value="1"/>
</dbReference>
<protein>
    <recommendedName>
        <fullName evidence="6">FAD-binding PCMH-type domain-containing protein</fullName>
    </recommendedName>
</protein>
<dbReference type="InterPro" id="IPR006094">
    <property type="entry name" value="Oxid_FAD_bind_N"/>
</dbReference>
<reference evidence="7" key="1">
    <citation type="journal article" date="2023" name="Mol. Phylogenet. Evol.">
        <title>Genome-scale phylogeny and comparative genomics of the fungal order Sordariales.</title>
        <authorList>
            <person name="Hensen N."/>
            <person name="Bonometti L."/>
            <person name="Westerberg I."/>
            <person name="Brannstrom I.O."/>
            <person name="Guillou S."/>
            <person name="Cros-Aarteil S."/>
            <person name="Calhoun S."/>
            <person name="Haridas S."/>
            <person name="Kuo A."/>
            <person name="Mondo S."/>
            <person name="Pangilinan J."/>
            <person name="Riley R."/>
            <person name="LaButti K."/>
            <person name="Andreopoulos B."/>
            <person name="Lipzen A."/>
            <person name="Chen C."/>
            <person name="Yan M."/>
            <person name="Daum C."/>
            <person name="Ng V."/>
            <person name="Clum A."/>
            <person name="Steindorff A."/>
            <person name="Ohm R.A."/>
            <person name="Martin F."/>
            <person name="Silar P."/>
            <person name="Natvig D.O."/>
            <person name="Lalanne C."/>
            <person name="Gautier V."/>
            <person name="Ament-Velasquez S.L."/>
            <person name="Kruys A."/>
            <person name="Hutchinson M.I."/>
            <person name="Powell A.J."/>
            <person name="Barry K."/>
            <person name="Miller A.N."/>
            <person name="Grigoriev I.V."/>
            <person name="Debuchy R."/>
            <person name="Gladieux P."/>
            <person name="Hiltunen Thoren M."/>
            <person name="Johannesson H."/>
        </authorList>
    </citation>
    <scope>NUCLEOTIDE SEQUENCE</scope>
    <source>
        <strain evidence="7">CBS 232.78</strain>
    </source>
</reference>
<evidence type="ECO:0000259" key="6">
    <source>
        <dbReference type="PROSITE" id="PS51387"/>
    </source>
</evidence>
<feature type="chain" id="PRO_5041897746" description="FAD-binding PCMH-type domain-containing protein" evidence="5">
    <location>
        <begin position="24"/>
        <end position="490"/>
    </location>
</feature>
<evidence type="ECO:0000256" key="5">
    <source>
        <dbReference type="SAM" id="SignalP"/>
    </source>
</evidence>
<dbReference type="SUPFAM" id="SSF56176">
    <property type="entry name" value="FAD-binding/transporter-associated domain-like"/>
    <property type="match status" value="1"/>
</dbReference>
<keyword evidence="4" id="KW-0560">Oxidoreductase</keyword>
<dbReference type="PROSITE" id="PS51387">
    <property type="entry name" value="FAD_PCMH"/>
    <property type="match status" value="1"/>
</dbReference>
<dbReference type="Gene3D" id="3.40.462.20">
    <property type="match status" value="1"/>
</dbReference>
<gene>
    <name evidence="7" type="ORF">B0H63DRAFT_549013</name>
</gene>
<sequence length="490" mass="52392">MTRFSTSGLLLGAIPLVLRGVEATVVPNPVVTICRQIRDQISSVSDVIFPVQALSFISGTDHWFDTSNEVPTCLLQVGSPADLSTALQIVGSTRTPFAIMSGGHASNPGFSSTTGVHISIKRMDQVVLSQDKSTVEIGFGGTWADAFVALEGTGYNAVGGRVPGPGVGGFTLGGGFSWKTNQFGLTCDTVKRYNLVLPNGTITYASQTNNPDLFFALKGGMNRYGVVTSAVFATHVQPPKVWGGLRIYPGSSVNAVLAATAQFYAQNTDPKAVIISTIEAGATGTTALVLFFYDGPEKPAIFNLFDNVTSLLSLTQQQNFSALVKSFPAGLSEPRNVRGAFHTFSTSSLTPRFLAAIKNETDSISQVFSLHGGTEAGYDIEPFVPFGQYATDSAYPHANSPLPLNLYFAWAPSSQDEWWYARIRQSVATLKQVAIEEGIYSSSLASYPNYAITGTPVNEMYGSANAARLRQIRDQVDPTRIMDLAGGFPI</sequence>
<keyword evidence="2" id="KW-0285">Flavoprotein</keyword>
<evidence type="ECO:0000313" key="8">
    <source>
        <dbReference type="Proteomes" id="UP001285441"/>
    </source>
</evidence>
<comment type="similarity">
    <text evidence="1">Belongs to the oxygen-dependent FAD-linked oxidoreductase family.</text>
</comment>
<dbReference type="InterPro" id="IPR016169">
    <property type="entry name" value="FAD-bd_PCMH_sub2"/>
</dbReference>
<evidence type="ECO:0000256" key="4">
    <source>
        <dbReference type="ARBA" id="ARBA00023002"/>
    </source>
</evidence>
<proteinExistence type="inferred from homology"/>
<keyword evidence="8" id="KW-1185">Reference proteome</keyword>
<name>A0AAE0KDI4_9PEZI</name>
<organism evidence="7 8">
    <name type="scientific">Podospora didyma</name>
    <dbReference type="NCBI Taxonomy" id="330526"/>
    <lineage>
        <taxon>Eukaryota</taxon>
        <taxon>Fungi</taxon>
        <taxon>Dikarya</taxon>
        <taxon>Ascomycota</taxon>
        <taxon>Pezizomycotina</taxon>
        <taxon>Sordariomycetes</taxon>
        <taxon>Sordariomycetidae</taxon>
        <taxon>Sordariales</taxon>
        <taxon>Podosporaceae</taxon>
        <taxon>Podospora</taxon>
    </lineage>
</organism>
<feature type="signal peptide" evidence="5">
    <location>
        <begin position="1"/>
        <end position="23"/>
    </location>
</feature>
<keyword evidence="5" id="KW-0732">Signal</keyword>
<dbReference type="Pfam" id="PF01565">
    <property type="entry name" value="FAD_binding_4"/>
    <property type="match status" value="1"/>
</dbReference>
<evidence type="ECO:0000256" key="1">
    <source>
        <dbReference type="ARBA" id="ARBA00005466"/>
    </source>
</evidence>
<evidence type="ECO:0000256" key="3">
    <source>
        <dbReference type="ARBA" id="ARBA00022827"/>
    </source>
</evidence>
<evidence type="ECO:0000256" key="2">
    <source>
        <dbReference type="ARBA" id="ARBA00022630"/>
    </source>
</evidence>
<dbReference type="AlphaFoldDB" id="A0AAE0KDI4"/>
<dbReference type="InterPro" id="IPR036318">
    <property type="entry name" value="FAD-bd_PCMH-like_sf"/>
</dbReference>
<dbReference type="PANTHER" id="PTHR42973:SF13">
    <property type="entry name" value="FAD-BINDING PCMH-TYPE DOMAIN-CONTAINING PROTEIN"/>
    <property type="match status" value="1"/>
</dbReference>
<dbReference type="GO" id="GO:0016491">
    <property type="term" value="F:oxidoreductase activity"/>
    <property type="evidence" value="ECO:0007669"/>
    <property type="project" value="UniProtKB-KW"/>
</dbReference>
<reference evidence="7" key="2">
    <citation type="submission" date="2023-06" db="EMBL/GenBank/DDBJ databases">
        <authorList>
            <consortium name="Lawrence Berkeley National Laboratory"/>
            <person name="Haridas S."/>
            <person name="Hensen N."/>
            <person name="Bonometti L."/>
            <person name="Westerberg I."/>
            <person name="Brannstrom I.O."/>
            <person name="Guillou S."/>
            <person name="Cros-Aarteil S."/>
            <person name="Calhoun S."/>
            <person name="Kuo A."/>
            <person name="Mondo S."/>
            <person name="Pangilinan J."/>
            <person name="Riley R."/>
            <person name="LaButti K."/>
            <person name="Andreopoulos B."/>
            <person name="Lipzen A."/>
            <person name="Chen C."/>
            <person name="Yanf M."/>
            <person name="Daum C."/>
            <person name="Ng V."/>
            <person name="Clum A."/>
            <person name="Steindorff A."/>
            <person name="Ohm R."/>
            <person name="Martin F."/>
            <person name="Silar P."/>
            <person name="Natvig D."/>
            <person name="Lalanne C."/>
            <person name="Gautier V."/>
            <person name="Ament-velasquez S.L."/>
            <person name="Kruys A."/>
            <person name="Hutchinson M.I."/>
            <person name="Powell A.J."/>
            <person name="Barry K."/>
            <person name="Miller A.N."/>
            <person name="Grigoriev I.V."/>
            <person name="Debuchy R."/>
            <person name="Gladieux P."/>
            <person name="Thoren M.H."/>
            <person name="Johannesson H."/>
        </authorList>
    </citation>
    <scope>NUCLEOTIDE SEQUENCE</scope>
    <source>
        <strain evidence="7">CBS 232.78</strain>
    </source>
</reference>